<dbReference type="AlphaFoldDB" id="A0A368YGG4"/>
<keyword evidence="1" id="KW-0830">Ubiquinone</keyword>
<protein>
    <submittedName>
        <fullName evidence="1">Ubiquinone/menaquinone biosynthesis C-methylase UbiE</fullName>
    </submittedName>
</protein>
<evidence type="ECO:0000313" key="1">
    <source>
        <dbReference type="EMBL" id="RCW77967.1"/>
    </source>
</evidence>
<name>A0A368YGG4_9HYPH</name>
<dbReference type="RefSeq" id="WP_114432872.1">
    <property type="nucleotide sequence ID" value="NZ_QPJM01000032.1"/>
</dbReference>
<organism evidence="1 2">
    <name type="scientific">Phyllobacterium bourgognense</name>
    <dbReference type="NCBI Taxonomy" id="314236"/>
    <lineage>
        <taxon>Bacteria</taxon>
        <taxon>Pseudomonadati</taxon>
        <taxon>Pseudomonadota</taxon>
        <taxon>Alphaproteobacteria</taxon>
        <taxon>Hyphomicrobiales</taxon>
        <taxon>Phyllobacteriaceae</taxon>
        <taxon>Phyllobacterium</taxon>
    </lineage>
</organism>
<reference evidence="1 2" key="1">
    <citation type="submission" date="2018-07" db="EMBL/GenBank/DDBJ databases">
        <title>Genomic Encyclopedia of Type Strains, Phase III (KMG-III): the genomes of soil and plant-associated and newly described type strains.</title>
        <authorList>
            <person name="Whitman W."/>
        </authorList>
    </citation>
    <scope>NUCLEOTIDE SEQUENCE [LARGE SCALE GENOMIC DNA]</scope>
    <source>
        <strain evidence="1 2">31-25a</strain>
    </source>
</reference>
<comment type="caution">
    <text evidence="1">The sequence shown here is derived from an EMBL/GenBank/DDBJ whole genome shotgun (WGS) entry which is preliminary data.</text>
</comment>
<dbReference type="InterPro" id="IPR029063">
    <property type="entry name" value="SAM-dependent_MTases_sf"/>
</dbReference>
<dbReference type="GO" id="GO:0032259">
    <property type="term" value="P:methylation"/>
    <property type="evidence" value="ECO:0007669"/>
    <property type="project" value="UniProtKB-KW"/>
</dbReference>
<evidence type="ECO:0000313" key="2">
    <source>
        <dbReference type="Proteomes" id="UP000253324"/>
    </source>
</evidence>
<dbReference type="SUPFAM" id="SSF53335">
    <property type="entry name" value="S-adenosyl-L-methionine-dependent methyltransferases"/>
    <property type="match status" value="1"/>
</dbReference>
<proteinExistence type="predicted"/>
<dbReference type="EMBL" id="QPJM01000032">
    <property type="protein sequence ID" value="RCW77967.1"/>
    <property type="molecule type" value="Genomic_DNA"/>
</dbReference>
<dbReference type="GO" id="GO:0008168">
    <property type="term" value="F:methyltransferase activity"/>
    <property type="evidence" value="ECO:0007669"/>
    <property type="project" value="UniProtKB-KW"/>
</dbReference>
<dbReference type="Pfam" id="PF01209">
    <property type="entry name" value="Ubie_methyltran"/>
    <property type="match status" value="1"/>
</dbReference>
<keyword evidence="2" id="KW-1185">Reference proteome</keyword>
<keyword evidence="1" id="KW-0489">Methyltransferase</keyword>
<gene>
    <name evidence="1" type="ORF">C7476_1322</name>
</gene>
<dbReference type="PANTHER" id="PTHR43591">
    <property type="entry name" value="METHYLTRANSFERASE"/>
    <property type="match status" value="1"/>
</dbReference>
<keyword evidence="1" id="KW-0808">Transferase</keyword>
<sequence>MVATDKIFAGAIPEIYDRLVVPMIFEPYAQDLADRVARFKPQNVLEIAAGTGVLTRAMAPRLDAETRIVASDLNQPMLDRASSRQQEDSRIVWRQADALALPFEPQMFDIVVCQFGVMFYPDKVQGHKEAYRVLKLGGHYFFNVWDKLTTSDFTQVVTNALEEMFPDDPPRFMARTPHGYWDQKTIRDELSAAGFRSITIETLDKTSRASSARDAATALCQGTPLRNEIEVRSPSGLEAATEHVAQALMRRFGSGVIEGGMRAHIVAAVR</sequence>
<accession>A0A368YGG4</accession>
<dbReference type="OrthoDB" id="9787738at2"/>
<dbReference type="CDD" id="cd02440">
    <property type="entry name" value="AdoMet_MTases"/>
    <property type="match status" value="1"/>
</dbReference>
<dbReference type="Gene3D" id="3.40.50.150">
    <property type="entry name" value="Vaccinia Virus protein VP39"/>
    <property type="match status" value="1"/>
</dbReference>
<dbReference type="Proteomes" id="UP000253324">
    <property type="component" value="Unassembled WGS sequence"/>
</dbReference>